<feature type="region of interest" description="Disordered" evidence="1">
    <location>
        <begin position="1"/>
        <end position="69"/>
    </location>
</feature>
<feature type="compositionally biased region" description="Basic and acidic residues" evidence="1">
    <location>
        <begin position="26"/>
        <end position="44"/>
    </location>
</feature>
<dbReference type="AlphaFoldDB" id="A0A4C1XUN6"/>
<protein>
    <submittedName>
        <fullName evidence="2">Uncharacterized protein</fullName>
    </submittedName>
</protein>
<organism evidence="2 3">
    <name type="scientific">Eumeta variegata</name>
    <name type="common">Bagworm moth</name>
    <name type="synonym">Eumeta japonica</name>
    <dbReference type="NCBI Taxonomy" id="151549"/>
    <lineage>
        <taxon>Eukaryota</taxon>
        <taxon>Metazoa</taxon>
        <taxon>Ecdysozoa</taxon>
        <taxon>Arthropoda</taxon>
        <taxon>Hexapoda</taxon>
        <taxon>Insecta</taxon>
        <taxon>Pterygota</taxon>
        <taxon>Neoptera</taxon>
        <taxon>Endopterygota</taxon>
        <taxon>Lepidoptera</taxon>
        <taxon>Glossata</taxon>
        <taxon>Ditrysia</taxon>
        <taxon>Tineoidea</taxon>
        <taxon>Psychidae</taxon>
        <taxon>Oiketicinae</taxon>
        <taxon>Eumeta</taxon>
    </lineage>
</organism>
<evidence type="ECO:0000313" key="3">
    <source>
        <dbReference type="Proteomes" id="UP000299102"/>
    </source>
</evidence>
<name>A0A4C1XUN6_EUMVA</name>
<evidence type="ECO:0000313" key="2">
    <source>
        <dbReference type="EMBL" id="GBP66830.1"/>
    </source>
</evidence>
<dbReference type="Proteomes" id="UP000299102">
    <property type="component" value="Unassembled WGS sequence"/>
</dbReference>
<feature type="region of interest" description="Disordered" evidence="1">
    <location>
        <begin position="92"/>
        <end position="138"/>
    </location>
</feature>
<gene>
    <name evidence="2" type="ORF">EVAR_59527_1</name>
</gene>
<keyword evidence="3" id="KW-1185">Reference proteome</keyword>
<proteinExistence type="predicted"/>
<reference evidence="2 3" key="1">
    <citation type="journal article" date="2019" name="Commun. Biol.">
        <title>The bagworm genome reveals a unique fibroin gene that provides high tensile strength.</title>
        <authorList>
            <person name="Kono N."/>
            <person name="Nakamura H."/>
            <person name="Ohtoshi R."/>
            <person name="Tomita M."/>
            <person name="Numata K."/>
            <person name="Arakawa K."/>
        </authorList>
    </citation>
    <scope>NUCLEOTIDE SEQUENCE [LARGE SCALE GENOMIC DNA]</scope>
</reference>
<evidence type="ECO:0000256" key="1">
    <source>
        <dbReference type="SAM" id="MobiDB-lite"/>
    </source>
</evidence>
<dbReference type="EMBL" id="BGZK01000968">
    <property type="protein sequence ID" value="GBP66830.1"/>
    <property type="molecule type" value="Genomic_DNA"/>
</dbReference>
<accession>A0A4C1XUN6</accession>
<sequence>MHFHAKTATSDRRAGSPPRASQNAPDGRKDHDRPRYNSDNDKMRVPVAHSPSITPQPPSISPSSQQQPIVLPSDIPLRIYIPIQEGISKCTSQKTYLRSPPLFTPQQRRRRGRPVFNKRPTATPARSDANSTRFRSRSEPTGLLPRLMATDVELNLS</sequence>
<comment type="caution">
    <text evidence="2">The sequence shown here is derived from an EMBL/GenBank/DDBJ whole genome shotgun (WGS) entry which is preliminary data.</text>
</comment>